<protein>
    <recommendedName>
        <fullName evidence="1">Integrase catalytic domain-containing protein</fullName>
    </recommendedName>
</protein>
<dbReference type="InterPro" id="IPR036397">
    <property type="entry name" value="RNaseH_sf"/>
</dbReference>
<accession>G7Y8H7</accession>
<dbReference type="GO" id="GO:0003676">
    <property type="term" value="F:nucleic acid binding"/>
    <property type="evidence" value="ECO:0007669"/>
    <property type="project" value="InterPro"/>
</dbReference>
<proteinExistence type="predicted"/>
<dbReference type="SUPFAM" id="SSF53098">
    <property type="entry name" value="Ribonuclease H-like"/>
    <property type="match status" value="1"/>
</dbReference>
<dbReference type="Proteomes" id="UP000008909">
    <property type="component" value="Unassembled WGS sequence"/>
</dbReference>
<dbReference type="PANTHER" id="PTHR37984:SF5">
    <property type="entry name" value="PROTEIN NYNRIN-LIKE"/>
    <property type="match status" value="1"/>
</dbReference>
<gene>
    <name evidence="2" type="ORF">CLF_102775</name>
</gene>
<dbReference type="PROSITE" id="PS50994">
    <property type="entry name" value="INTEGRASE"/>
    <property type="match status" value="1"/>
</dbReference>
<feature type="domain" description="Integrase catalytic" evidence="1">
    <location>
        <begin position="1"/>
        <end position="115"/>
    </location>
</feature>
<organism evidence="2 3">
    <name type="scientific">Clonorchis sinensis</name>
    <name type="common">Chinese liver fluke</name>
    <dbReference type="NCBI Taxonomy" id="79923"/>
    <lineage>
        <taxon>Eukaryota</taxon>
        <taxon>Metazoa</taxon>
        <taxon>Spiralia</taxon>
        <taxon>Lophotrochozoa</taxon>
        <taxon>Platyhelminthes</taxon>
        <taxon>Trematoda</taxon>
        <taxon>Digenea</taxon>
        <taxon>Opisthorchiida</taxon>
        <taxon>Opisthorchiata</taxon>
        <taxon>Opisthorchiidae</taxon>
        <taxon>Clonorchis</taxon>
    </lineage>
</organism>
<dbReference type="PANTHER" id="PTHR37984">
    <property type="entry name" value="PROTEIN CBG26694"/>
    <property type="match status" value="1"/>
</dbReference>
<sequence length="152" mass="17097">MSVFCKIATENRVIFLACTYTPETLVSGNGSAFTSAEFALFCKHYGIHHVRSPPFHPQSNGQVERFVDTFKTALQKLKGEGTSSEIIETLLSYRATPNPNVPNNNSPAEVLFGRNIRLPVDVVRPSPPHLRKKNTQMDRQFNRHHGAVHIRD</sequence>
<reference evidence="2" key="1">
    <citation type="journal article" date="2011" name="Genome Biol.">
        <title>The draft genome of the carcinogenic human liver fluke Clonorchis sinensis.</title>
        <authorList>
            <person name="Wang X."/>
            <person name="Chen W."/>
            <person name="Huang Y."/>
            <person name="Sun J."/>
            <person name="Men J."/>
            <person name="Liu H."/>
            <person name="Luo F."/>
            <person name="Guo L."/>
            <person name="Lv X."/>
            <person name="Deng C."/>
            <person name="Zhou C."/>
            <person name="Fan Y."/>
            <person name="Li X."/>
            <person name="Huang L."/>
            <person name="Hu Y."/>
            <person name="Liang C."/>
            <person name="Hu X."/>
            <person name="Xu J."/>
            <person name="Yu X."/>
        </authorList>
    </citation>
    <scope>NUCLEOTIDE SEQUENCE [LARGE SCALE GENOMIC DNA]</scope>
    <source>
        <strain evidence="2">Henan</strain>
    </source>
</reference>
<dbReference type="InterPro" id="IPR012337">
    <property type="entry name" value="RNaseH-like_sf"/>
</dbReference>
<dbReference type="InterPro" id="IPR050951">
    <property type="entry name" value="Retrovirus_Pol_polyprotein"/>
</dbReference>
<evidence type="ECO:0000313" key="2">
    <source>
        <dbReference type="EMBL" id="GAA49262.1"/>
    </source>
</evidence>
<name>G7Y8H7_CLOSI</name>
<dbReference type="EMBL" id="DF142944">
    <property type="protein sequence ID" value="GAA49262.1"/>
    <property type="molecule type" value="Genomic_DNA"/>
</dbReference>
<evidence type="ECO:0000313" key="3">
    <source>
        <dbReference type="Proteomes" id="UP000008909"/>
    </source>
</evidence>
<dbReference type="AlphaFoldDB" id="G7Y8H7"/>
<keyword evidence="3" id="KW-1185">Reference proteome</keyword>
<evidence type="ECO:0000259" key="1">
    <source>
        <dbReference type="PROSITE" id="PS50994"/>
    </source>
</evidence>
<reference key="2">
    <citation type="submission" date="2011-10" db="EMBL/GenBank/DDBJ databases">
        <title>The genome and transcriptome sequence of Clonorchis sinensis provide insights into the carcinogenic liver fluke.</title>
        <authorList>
            <person name="Wang X."/>
            <person name="Huang Y."/>
            <person name="Chen W."/>
            <person name="Liu H."/>
            <person name="Guo L."/>
            <person name="Chen Y."/>
            <person name="Luo F."/>
            <person name="Zhou W."/>
            <person name="Sun J."/>
            <person name="Mao Q."/>
            <person name="Liang P."/>
            <person name="Zhou C."/>
            <person name="Tian Y."/>
            <person name="Men J."/>
            <person name="Lv X."/>
            <person name="Huang L."/>
            <person name="Zhou J."/>
            <person name="Hu Y."/>
            <person name="Li R."/>
            <person name="Zhang F."/>
            <person name="Lei H."/>
            <person name="Li X."/>
            <person name="Hu X."/>
            <person name="Liang C."/>
            <person name="Xu J."/>
            <person name="Wu Z."/>
            <person name="Yu X."/>
        </authorList>
    </citation>
    <scope>NUCLEOTIDE SEQUENCE</scope>
    <source>
        <strain>Henan</strain>
    </source>
</reference>
<dbReference type="Gene3D" id="3.30.420.10">
    <property type="entry name" value="Ribonuclease H-like superfamily/Ribonuclease H"/>
    <property type="match status" value="1"/>
</dbReference>
<dbReference type="InterPro" id="IPR001584">
    <property type="entry name" value="Integrase_cat-core"/>
</dbReference>
<dbReference type="GO" id="GO:0015074">
    <property type="term" value="P:DNA integration"/>
    <property type="evidence" value="ECO:0007669"/>
    <property type="project" value="InterPro"/>
</dbReference>